<evidence type="ECO:0000313" key="3">
    <source>
        <dbReference type="Proteomes" id="UP000518266"/>
    </source>
</evidence>
<dbReference type="InterPro" id="IPR008996">
    <property type="entry name" value="IL1/FGF"/>
</dbReference>
<evidence type="ECO:0000256" key="1">
    <source>
        <dbReference type="SAM" id="MobiDB-lite"/>
    </source>
</evidence>
<feature type="region of interest" description="Disordered" evidence="1">
    <location>
        <begin position="51"/>
        <end position="77"/>
    </location>
</feature>
<accession>A0A7J5X874</accession>
<gene>
    <name evidence="2" type="ORF">F7725_026502</name>
</gene>
<evidence type="ECO:0000313" key="2">
    <source>
        <dbReference type="EMBL" id="KAF3832837.1"/>
    </source>
</evidence>
<keyword evidence="3" id="KW-1185">Reference proteome</keyword>
<organism evidence="2 3">
    <name type="scientific">Dissostichus mawsoni</name>
    <name type="common">Antarctic cod</name>
    <dbReference type="NCBI Taxonomy" id="36200"/>
    <lineage>
        <taxon>Eukaryota</taxon>
        <taxon>Metazoa</taxon>
        <taxon>Chordata</taxon>
        <taxon>Craniata</taxon>
        <taxon>Vertebrata</taxon>
        <taxon>Euteleostomi</taxon>
        <taxon>Actinopterygii</taxon>
        <taxon>Neopterygii</taxon>
        <taxon>Teleostei</taxon>
        <taxon>Neoteleostei</taxon>
        <taxon>Acanthomorphata</taxon>
        <taxon>Eupercaria</taxon>
        <taxon>Perciformes</taxon>
        <taxon>Notothenioidei</taxon>
        <taxon>Nototheniidae</taxon>
        <taxon>Dissostichus</taxon>
    </lineage>
</organism>
<dbReference type="AlphaFoldDB" id="A0A7J5X874"/>
<sequence>MSAGSDSVFLAADTVSTMDVKDPQVKGGVLIVHQIHEGKHQYEVENVKYKKGSGEKAFERRQTDASKRHGPAGSHTEELAQTLAKDTPMLTVHKAGKKKEQTDMSLPSEDTLYPVSKESTIFSFSMEMRREEDLEENGVEQEGGKVDGGLEEDVCGAENQEYGEGEDLLIISMKKTSISVVRGRGCGSGSPCQGCHGTGCTFNDVVMVSESSKVVLVSRGGGTFRQLKSLKTAIEHVPSHRYLKRLCSQRLFASPNPEEMTIYLYKSTSLIDRGMPVVLNFSKSNCFLRCCKEGERVFLQVEMCEKKKLKKISMNDETTLSFLFYMRADHTRQRSLSQRCTAAGLFRSTPPTQWRWPPWMEGWKKNSSSLSSRQIRSDE</sequence>
<proteinExistence type="predicted"/>
<feature type="compositionally biased region" description="Basic and acidic residues" evidence="1">
    <location>
        <begin position="51"/>
        <end position="67"/>
    </location>
</feature>
<dbReference type="EMBL" id="JAAKFY010000027">
    <property type="protein sequence ID" value="KAF3832837.1"/>
    <property type="molecule type" value="Genomic_DNA"/>
</dbReference>
<protein>
    <submittedName>
        <fullName evidence="2">Uncharacterized protein</fullName>
    </submittedName>
</protein>
<dbReference type="CDD" id="cd00100">
    <property type="entry name" value="beta-trefoil_IL1"/>
    <property type="match status" value="1"/>
</dbReference>
<name>A0A7J5X874_DISMA</name>
<comment type="caution">
    <text evidence="2">The sequence shown here is derived from an EMBL/GenBank/DDBJ whole genome shotgun (WGS) entry which is preliminary data.</text>
</comment>
<reference evidence="2 3" key="1">
    <citation type="submission" date="2020-03" db="EMBL/GenBank/DDBJ databases">
        <title>Dissostichus mawsoni Genome sequencing and assembly.</title>
        <authorList>
            <person name="Park H."/>
        </authorList>
    </citation>
    <scope>NUCLEOTIDE SEQUENCE [LARGE SCALE GENOMIC DNA]</scope>
    <source>
        <strain evidence="2">DM0001</strain>
        <tissue evidence="2">Muscle</tissue>
    </source>
</reference>
<dbReference type="Gene3D" id="2.80.10.50">
    <property type="match status" value="1"/>
</dbReference>
<dbReference type="SUPFAM" id="SSF50353">
    <property type="entry name" value="Cytokine"/>
    <property type="match status" value="1"/>
</dbReference>
<dbReference type="OrthoDB" id="8962877at2759"/>
<dbReference type="Proteomes" id="UP000518266">
    <property type="component" value="Unassembled WGS sequence"/>
</dbReference>